<evidence type="ECO:0000259" key="10">
    <source>
        <dbReference type="PROSITE" id="PS50893"/>
    </source>
</evidence>
<evidence type="ECO:0000313" key="12">
    <source>
        <dbReference type="Proteomes" id="UP000046122"/>
    </source>
</evidence>
<dbReference type="PANTHER" id="PTHR43790">
    <property type="entry name" value="CARBOHYDRATE TRANSPORT ATP-BINDING PROTEIN MG119-RELATED"/>
    <property type="match status" value="1"/>
</dbReference>
<keyword evidence="4" id="KW-0762">Sugar transport</keyword>
<name>A0A090G2D9_MESPL</name>
<evidence type="ECO:0000256" key="1">
    <source>
        <dbReference type="ARBA" id="ARBA00005417"/>
    </source>
</evidence>
<feature type="domain" description="ABC transporter" evidence="10">
    <location>
        <begin position="245"/>
        <end position="496"/>
    </location>
</feature>
<dbReference type="Pfam" id="PF00005">
    <property type="entry name" value="ABC_tran"/>
    <property type="match status" value="2"/>
</dbReference>
<dbReference type="InterPro" id="IPR003439">
    <property type="entry name" value="ABC_transporter-like_ATP-bd"/>
</dbReference>
<dbReference type="Proteomes" id="UP000046122">
    <property type="component" value="Unassembled WGS sequence"/>
</dbReference>
<feature type="domain" description="ABC transporter" evidence="10">
    <location>
        <begin position="12"/>
        <end position="237"/>
    </location>
</feature>
<evidence type="ECO:0000256" key="7">
    <source>
        <dbReference type="ARBA" id="ARBA00022840"/>
    </source>
</evidence>
<keyword evidence="8" id="KW-1278">Translocase</keyword>
<dbReference type="EMBL" id="CCNE01000012">
    <property type="protein sequence ID" value="CDX55160.1"/>
    <property type="molecule type" value="Genomic_DNA"/>
</dbReference>
<keyword evidence="6" id="KW-0547">Nucleotide-binding</keyword>
<protein>
    <submittedName>
        <fullName evidence="11">ABC transporter-like protein</fullName>
    </submittedName>
</protein>
<dbReference type="SMART" id="SM00382">
    <property type="entry name" value="AAA"/>
    <property type="match status" value="1"/>
</dbReference>
<evidence type="ECO:0000256" key="9">
    <source>
        <dbReference type="ARBA" id="ARBA00023136"/>
    </source>
</evidence>
<dbReference type="SUPFAM" id="SSF52540">
    <property type="entry name" value="P-loop containing nucleoside triphosphate hydrolases"/>
    <property type="match status" value="2"/>
</dbReference>
<gene>
    <name evidence="11" type="ORF">MPL3365_20381</name>
</gene>
<dbReference type="InterPro" id="IPR003593">
    <property type="entry name" value="AAA+_ATPase"/>
</dbReference>
<evidence type="ECO:0000256" key="6">
    <source>
        <dbReference type="ARBA" id="ARBA00022741"/>
    </source>
</evidence>
<dbReference type="InterPro" id="IPR017871">
    <property type="entry name" value="ABC_transporter-like_CS"/>
</dbReference>
<dbReference type="CDD" id="cd03215">
    <property type="entry name" value="ABC_Carb_Monos_II"/>
    <property type="match status" value="1"/>
</dbReference>
<dbReference type="AlphaFoldDB" id="A0A090G2D9"/>
<accession>A0A090G2D9</accession>
<proteinExistence type="inferred from homology"/>
<comment type="similarity">
    <text evidence="1">Belongs to the ABC transporter superfamily.</text>
</comment>
<evidence type="ECO:0000313" key="11">
    <source>
        <dbReference type="EMBL" id="CDX55160.1"/>
    </source>
</evidence>
<dbReference type="CDD" id="cd03216">
    <property type="entry name" value="ABC_Carb_Monos_I"/>
    <property type="match status" value="1"/>
</dbReference>
<evidence type="ECO:0000256" key="2">
    <source>
        <dbReference type="ARBA" id="ARBA00022448"/>
    </source>
</evidence>
<dbReference type="InterPro" id="IPR027417">
    <property type="entry name" value="P-loop_NTPase"/>
</dbReference>
<evidence type="ECO:0000256" key="4">
    <source>
        <dbReference type="ARBA" id="ARBA00022597"/>
    </source>
</evidence>
<dbReference type="PROSITE" id="PS50893">
    <property type="entry name" value="ABC_TRANSPORTER_2"/>
    <property type="match status" value="2"/>
</dbReference>
<dbReference type="Gene3D" id="3.40.50.300">
    <property type="entry name" value="P-loop containing nucleotide triphosphate hydrolases"/>
    <property type="match status" value="2"/>
</dbReference>
<dbReference type="InterPro" id="IPR050107">
    <property type="entry name" value="ABC_carbohydrate_import_ATPase"/>
</dbReference>
<keyword evidence="3" id="KW-1003">Cell membrane</keyword>
<keyword evidence="7" id="KW-0067">ATP-binding</keyword>
<evidence type="ECO:0000256" key="5">
    <source>
        <dbReference type="ARBA" id="ARBA00022737"/>
    </source>
</evidence>
<reference evidence="11 12" key="1">
    <citation type="submission" date="2014-08" db="EMBL/GenBank/DDBJ databases">
        <authorList>
            <person name="Moulin Lionel"/>
        </authorList>
    </citation>
    <scope>NUCLEOTIDE SEQUENCE [LARGE SCALE GENOMIC DNA]</scope>
</reference>
<dbReference type="GO" id="GO:0005524">
    <property type="term" value="F:ATP binding"/>
    <property type="evidence" value="ECO:0007669"/>
    <property type="project" value="UniProtKB-KW"/>
</dbReference>
<keyword evidence="9" id="KW-0472">Membrane</keyword>
<evidence type="ECO:0000256" key="8">
    <source>
        <dbReference type="ARBA" id="ARBA00022967"/>
    </source>
</evidence>
<keyword evidence="5" id="KW-0677">Repeat</keyword>
<dbReference type="PROSITE" id="PS00211">
    <property type="entry name" value="ABC_TRANSPORTER_1"/>
    <property type="match status" value="1"/>
</dbReference>
<evidence type="ECO:0000256" key="3">
    <source>
        <dbReference type="ARBA" id="ARBA00022475"/>
    </source>
</evidence>
<keyword evidence="2" id="KW-0813">Transport</keyword>
<sequence>MTTNPSPQSLLLDATGVAKNYGAVAALRNASLSVLPGEVHALMGANGAGKSTLVKILTGAIKADAGRILIRGQQLDVRSPAAARRAGLLPVYQEPSLIPDLDVLSNLRLTGTPVEPFRAWVRELGIPDLDIRETARHIPLAILRVLDLARALAVEPDVLLLDEMTAALPANLAEKVLEVVRRQGDAGRSVIFISHRFVEISALCDRATVLRDGSTVGVVDIEPGIEERIVEMMLGARIEKTRVTARAANEVAIAGGGRPRLSVRNLQLGTKLNDVSFDLANGEVAGVFALEGQGQDELFAALAGSIRPTGGSIDVDGAPVKFSHPSDAIQAGIAYVPGDRTEALAMQRSVRENIALPFSAALRKWGPIRMRREQVVVSGAIGRLQIDTRAQGEVQRLSGGNQQKVTIARWIAANARTILCFDPTRGIDVGTKQEIYKLLRELAGQGKSVLFYTSEMEEVQRVCDRVIVIFGGRVVDTFPVEEADEPALMRAAYGLPRGAKADVGILAEVKPGSNAEAAS</sequence>
<organism evidence="11 12">
    <name type="scientific">Mesorhizobium plurifarium</name>
    <dbReference type="NCBI Taxonomy" id="69974"/>
    <lineage>
        <taxon>Bacteria</taxon>
        <taxon>Pseudomonadati</taxon>
        <taxon>Pseudomonadota</taxon>
        <taxon>Alphaproteobacteria</taxon>
        <taxon>Hyphomicrobiales</taxon>
        <taxon>Phyllobacteriaceae</taxon>
        <taxon>Mesorhizobium</taxon>
    </lineage>
</organism>
<dbReference type="PANTHER" id="PTHR43790:SF3">
    <property type="entry name" value="D-ALLOSE IMPORT ATP-BINDING PROTEIN ALSA-RELATED"/>
    <property type="match status" value="1"/>
</dbReference>
<dbReference type="GO" id="GO:0016887">
    <property type="term" value="F:ATP hydrolysis activity"/>
    <property type="evidence" value="ECO:0007669"/>
    <property type="project" value="InterPro"/>
</dbReference>